<dbReference type="CDD" id="cd08562">
    <property type="entry name" value="GDPD_EcUgpQ_like"/>
    <property type="match status" value="1"/>
</dbReference>
<dbReference type="SUPFAM" id="SSF51695">
    <property type="entry name" value="PLC-like phosphodiesterases"/>
    <property type="match status" value="1"/>
</dbReference>
<sequence>MISGHRGARALAPENTLAGMNLAADCGVEWIEIDTQLSKDGIPVIIHDKTVNRCTNGRGKVASLTLEQLQSLDAGSWFDPHFATETIPTLSQTLELCTNRGLSLNLEIKIYHPREAEPLIDAIADVIKQHNYPAEKLLLSSFDIATLQLCQTHLPEVRRGYICDTWNNKRLAKLANLDLFSIHIDHRILTPEIAETIKQQGLILKVWTLNDPSQAERMYGMGVDNIITDNPPLFMAKQ</sequence>
<dbReference type="PANTHER" id="PTHR46211">
    <property type="entry name" value="GLYCEROPHOSPHORYL DIESTER PHOSPHODIESTERASE"/>
    <property type="match status" value="1"/>
</dbReference>
<dbReference type="Gene3D" id="3.20.20.190">
    <property type="entry name" value="Phosphatidylinositol (PI) phosphodiesterase"/>
    <property type="match status" value="1"/>
</dbReference>
<dbReference type="Proteomes" id="UP000036097">
    <property type="component" value="Unassembled WGS sequence"/>
</dbReference>
<keyword evidence="3" id="KW-1185">Reference proteome</keyword>
<protein>
    <submittedName>
        <fullName evidence="2">Glycerophosphodiester phosphodiesterase</fullName>
    </submittedName>
</protein>
<organism evidence="2 3">
    <name type="scientific">Photobacterium aquae</name>
    <dbReference type="NCBI Taxonomy" id="1195763"/>
    <lineage>
        <taxon>Bacteria</taxon>
        <taxon>Pseudomonadati</taxon>
        <taxon>Pseudomonadota</taxon>
        <taxon>Gammaproteobacteria</taxon>
        <taxon>Vibrionales</taxon>
        <taxon>Vibrionaceae</taxon>
        <taxon>Photobacterium</taxon>
    </lineage>
</organism>
<evidence type="ECO:0000313" key="2">
    <source>
        <dbReference type="EMBL" id="KLV03381.1"/>
    </source>
</evidence>
<dbReference type="AlphaFoldDB" id="A0A0J1GUP0"/>
<dbReference type="PROSITE" id="PS51704">
    <property type="entry name" value="GP_PDE"/>
    <property type="match status" value="1"/>
</dbReference>
<evidence type="ECO:0000313" key="3">
    <source>
        <dbReference type="Proteomes" id="UP000036097"/>
    </source>
</evidence>
<accession>A0A0J1GUP0</accession>
<dbReference type="OrthoDB" id="9795622at2"/>
<dbReference type="InterPro" id="IPR017946">
    <property type="entry name" value="PLC-like_Pdiesterase_TIM-brl"/>
</dbReference>
<dbReference type="RefSeq" id="WP_047880651.1">
    <property type="nucleotide sequence ID" value="NZ_LDOT01000034.1"/>
</dbReference>
<name>A0A0J1GUP0_9GAMM</name>
<feature type="domain" description="GP-PDE" evidence="1">
    <location>
        <begin position="1"/>
        <end position="238"/>
    </location>
</feature>
<gene>
    <name evidence="2" type="ORF">ABT56_19875</name>
</gene>
<dbReference type="InterPro" id="IPR030395">
    <property type="entry name" value="GP_PDE_dom"/>
</dbReference>
<dbReference type="PATRIC" id="fig|1195763.3.peg.4253"/>
<dbReference type="PANTHER" id="PTHR46211:SF1">
    <property type="entry name" value="GLYCEROPHOSPHODIESTER PHOSPHODIESTERASE, CYTOPLASMIC"/>
    <property type="match status" value="1"/>
</dbReference>
<dbReference type="STRING" id="1195763.ABT56_19875"/>
<proteinExistence type="predicted"/>
<reference evidence="2 3" key="1">
    <citation type="submission" date="2015-05" db="EMBL/GenBank/DDBJ databases">
        <title>Photobacterium galathea sp. nov.</title>
        <authorList>
            <person name="Machado H."/>
            <person name="Gram L."/>
        </authorList>
    </citation>
    <scope>NUCLEOTIDE SEQUENCE [LARGE SCALE GENOMIC DNA]</scope>
    <source>
        <strain evidence="2 3">CGMCC 1.12159</strain>
    </source>
</reference>
<dbReference type="GO" id="GO:0008081">
    <property type="term" value="F:phosphoric diester hydrolase activity"/>
    <property type="evidence" value="ECO:0007669"/>
    <property type="project" value="InterPro"/>
</dbReference>
<evidence type="ECO:0000259" key="1">
    <source>
        <dbReference type="PROSITE" id="PS51704"/>
    </source>
</evidence>
<dbReference type="GO" id="GO:0006629">
    <property type="term" value="P:lipid metabolic process"/>
    <property type="evidence" value="ECO:0007669"/>
    <property type="project" value="InterPro"/>
</dbReference>
<comment type="caution">
    <text evidence="2">The sequence shown here is derived from an EMBL/GenBank/DDBJ whole genome shotgun (WGS) entry which is preliminary data.</text>
</comment>
<dbReference type="Pfam" id="PF03009">
    <property type="entry name" value="GDPD"/>
    <property type="match status" value="1"/>
</dbReference>
<dbReference type="EMBL" id="LDOT01000034">
    <property type="protein sequence ID" value="KLV03381.1"/>
    <property type="molecule type" value="Genomic_DNA"/>
</dbReference>